<dbReference type="Proteomes" id="UP001597460">
    <property type="component" value="Unassembled WGS sequence"/>
</dbReference>
<dbReference type="PANTHER" id="PTHR42776">
    <property type="entry name" value="SERINE PEPTIDASE S9 FAMILY MEMBER"/>
    <property type="match status" value="1"/>
</dbReference>
<dbReference type="Pfam" id="PF00326">
    <property type="entry name" value="Peptidase_S9"/>
    <property type="match status" value="1"/>
</dbReference>
<proteinExistence type="predicted"/>
<evidence type="ECO:0000256" key="4">
    <source>
        <dbReference type="ARBA" id="ARBA00032284"/>
    </source>
</evidence>
<dbReference type="InterPro" id="IPR002471">
    <property type="entry name" value="Pept_S9_AS"/>
</dbReference>
<evidence type="ECO:0000313" key="10">
    <source>
        <dbReference type="EMBL" id="MFD2532455.1"/>
    </source>
</evidence>
<dbReference type="EMBL" id="JBHULI010000024">
    <property type="protein sequence ID" value="MFD2532455.1"/>
    <property type="molecule type" value="Genomic_DNA"/>
</dbReference>
<evidence type="ECO:0000313" key="11">
    <source>
        <dbReference type="Proteomes" id="UP001597460"/>
    </source>
</evidence>
<evidence type="ECO:0000259" key="9">
    <source>
        <dbReference type="Pfam" id="PF00930"/>
    </source>
</evidence>
<keyword evidence="2" id="KW-0645">Protease</keyword>
<dbReference type="Pfam" id="PF07676">
    <property type="entry name" value="PD40"/>
    <property type="match status" value="2"/>
</dbReference>
<dbReference type="InterPro" id="IPR002469">
    <property type="entry name" value="Peptidase_S9B_N"/>
</dbReference>
<dbReference type="Gene3D" id="3.40.50.1820">
    <property type="entry name" value="alpha/beta hydrolase"/>
    <property type="match status" value="1"/>
</dbReference>
<comment type="caution">
    <text evidence="10">The sequence shown here is derived from an EMBL/GenBank/DDBJ whole genome shotgun (WGS) entry which is preliminary data.</text>
</comment>
<comment type="function">
    <text evidence="6">This enzyme catalyzes the hydrolysis of the N-terminal peptide bond of an N-acetylated peptide to generate an N-acetylated amino acid and a peptide with a free N-terminus. It preferentially cleaves off Ac-Ala, Ac-Met and Ac-Ser. Also, involved in the degradation of oxidized and glycated proteins.</text>
</comment>
<name>A0ABW5JJ31_9BACT</name>
<dbReference type="PANTHER" id="PTHR42776:SF27">
    <property type="entry name" value="DIPEPTIDYL PEPTIDASE FAMILY MEMBER 6"/>
    <property type="match status" value="1"/>
</dbReference>
<dbReference type="InterPro" id="IPR001375">
    <property type="entry name" value="Peptidase_S9_cat"/>
</dbReference>
<accession>A0ABW5JJ31</accession>
<dbReference type="SUPFAM" id="SSF82171">
    <property type="entry name" value="DPP6 N-terminal domain-like"/>
    <property type="match status" value="1"/>
</dbReference>
<evidence type="ECO:0000259" key="8">
    <source>
        <dbReference type="Pfam" id="PF00326"/>
    </source>
</evidence>
<protein>
    <recommendedName>
        <fullName evidence="5">Acyl-peptide hydrolase</fullName>
    </recommendedName>
    <alternativeName>
        <fullName evidence="4">Acylaminoacyl-peptidase</fullName>
    </alternativeName>
</protein>
<keyword evidence="2" id="KW-0720">Serine protease</keyword>
<organism evidence="10 11">
    <name type="scientific">Gracilimonas halophila</name>
    <dbReference type="NCBI Taxonomy" id="1834464"/>
    <lineage>
        <taxon>Bacteria</taxon>
        <taxon>Pseudomonadati</taxon>
        <taxon>Balneolota</taxon>
        <taxon>Balneolia</taxon>
        <taxon>Balneolales</taxon>
        <taxon>Balneolaceae</taxon>
        <taxon>Gracilimonas</taxon>
    </lineage>
</organism>
<feature type="chain" id="PRO_5045655148" description="Acyl-peptide hydrolase" evidence="7">
    <location>
        <begin position="24"/>
        <end position="680"/>
    </location>
</feature>
<evidence type="ECO:0000256" key="2">
    <source>
        <dbReference type="ARBA" id="ARBA00022825"/>
    </source>
</evidence>
<evidence type="ECO:0000256" key="5">
    <source>
        <dbReference type="ARBA" id="ARBA00032596"/>
    </source>
</evidence>
<dbReference type="SUPFAM" id="SSF53474">
    <property type="entry name" value="alpha/beta-Hydrolases"/>
    <property type="match status" value="1"/>
</dbReference>
<dbReference type="Pfam" id="PF00930">
    <property type="entry name" value="DPPIV_N"/>
    <property type="match status" value="1"/>
</dbReference>
<keyword evidence="7" id="KW-0732">Signal</keyword>
<feature type="signal peptide" evidence="7">
    <location>
        <begin position="1"/>
        <end position="23"/>
    </location>
</feature>
<dbReference type="PROSITE" id="PS00708">
    <property type="entry name" value="PRO_ENDOPEP_SER"/>
    <property type="match status" value="1"/>
</dbReference>
<gene>
    <name evidence="10" type="ORF">ACFSVN_08365</name>
</gene>
<dbReference type="InterPro" id="IPR011042">
    <property type="entry name" value="6-blade_b-propeller_TolB-like"/>
</dbReference>
<keyword evidence="3" id="KW-0007">Acetylation</keyword>
<evidence type="ECO:0000256" key="3">
    <source>
        <dbReference type="ARBA" id="ARBA00022990"/>
    </source>
</evidence>
<feature type="domain" description="Peptidase S9 prolyl oligopeptidase catalytic" evidence="8">
    <location>
        <begin position="472"/>
        <end position="678"/>
    </location>
</feature>
<feature type="domain" description="Dipeptidylpeptidase IV N-terminal" evidence="9">
    <location>
        <begin position="193"/>
        <end position="283"/>
    </location>
</feature>
<keyword evidence="1" id="KW-0378">Hydrolase</keyword>
<sequence>MMIKRYFLLFIVFAFVSSINTHAQVDESYFNYMDLFDLQMVANPEISPNGNTIIYERHQYDVITDRRFVNLWSISFSGEEHRPLTSGKTGYGSVSWSPSGDRIAYTSSEEGSNQIFIRWMDTGVSTSITNLTESPGNLSWSPDGTMLLFSKFVPGSPSSIRPDMPARPEGAKWEENAEVIDKVTYRRDGGGYVKDGYTHIFVISSEGGAPRQLTSGDYNHGSPYWTPDGNILFTADRSGNADLDPNNEQIYEMDIESGEMTRLTNKRGPHSSPKVSPNGELIAYTGYEDEFLGYQLTKLYIMDRDGSNLRMISDDVEQDISSITWASNSSSLFFRYDEEGNSKVGNIKLNGDFTQIAQNLGGASTGRPYGGGSYSVANNGRFAYSEVSATRPSELAVGHFPTRMANKKLTNLNAELFKAKKVGNVEEFWVESSVDDFKTQGWIITPPDFDPNKEYPMILEIHGGPHTNYGPRFSPELQFMASRGYVVVYTNPRGSTSYGADFAAYINNNYPSEDYNDLMDATDYVIDQGYIDEDNLFITGGSGGGVLTAWSIGMTDRFAAAVVAKPVINWYSFVLTADGISFFSKYWFTEKPWDDPEQYMERSPISLMGNVTTPTMLLTGQQDYRTPMSETEQYYSALKLQGVDATMVRIAGSGHSIYAKPSNLFRKVGYITGWFDRYKN</sequence>
<evidence type="ECO:0000256" key="7">
    <source>
        <dbReference type="SAM" id="SignalP"/>
    </source>
</evidence>
<evidence type="ECO:0000256" key="1">
    <source>
        <dbReference type="ARBA" id="ARBA00022801"/>
    </source>
</evidence>
<evidence type="ECO:0000256" key="6">
    <source>
        <dbReference type="ARBA" id="ARBA00045885"/>
    </source>
</evidence>
<reference evidence="11" key="1">
    <citation type="journal article" date="2019" name="Int. J. Syst. Evol. Microbiol.">
        <title>The Global Catalogue of Microorganisms (GCM) 10K type strain sequencing project: providing services to taxonomists for standard genome sequencing and annotation.</title>
        <authorList>
            <consortium name="The Broad Institute Genomics Platform"/>
            <consortium name="The Broad Institute Genome Sequencing Center for Infectious Disease"/>
            <person name="Wu L."/>
            <person name="Ma J."/>
        </authorList>
    </citation>
    <scope>NUCLEOTIDE SEQUENCE [LARGE SCALE GENOMIC DNA]</scope>
    <source>
        <strain evidence="11">KCTC 52042</strain>
    </source>
</reference>
<keyword evidence="11" id="KW-1185">Reference proteome</keyword>
<dbReference type="Gene3D" id="2.120.10.30">
    <property type="entry name" value="TolB, C-terminal domain"/>
    <property type="match status" value="2"/>
</dbReference>
<dbReference type="InterPro" id="IPR011659">
    <property type="entry name" value="WD40"/>
</dbReference>
<dbReference type="RefSeq" id="WP_390300926.1">
    <property type="nucleotide sequence ID" value="NZ_JBHULI010000024.1"/>
</dbReference>
<dbReference type="InterPro" id="IPR029058">
    <property type="entry name" value="AB_hydrolase_fold"/>
</dbReference>